<proteinExistence type="predicted"/>
<feature type="signal peptide" evidence="1">
    <location>
        <begin position="1"/>
        <end position="18"/>
    </location>
</feature>
<dbReference type="Proteomes" id="UP000226031">
    <property type="component" value="Unassembled WGS sequence"/>
</dbReference>
<comment type="caution">
    <text evidence="2">The sequence shown here is derived from an EMBL/GenBank/DDBJ whole genome shotgun (WGS) entry which is preliminary data.</text>
</comment>
<organism evidence="2 3">
    <name type="scientific">[Emmonsia] crescens</name>
    <dbReference type="NCBI Taxonomy" id="73230"/>
    <lineage>
        <taxon>Eukaryota</taxon>
        <taxon>Fungi</taxon>
        <taxon>Dikarya</taxon>
        <taxon>Ascomycota</taxon>
        <taxon>Pezizomycotina</taxon>
        <taxon>Eurotiomycetes</taxon>
        <taxon>Eurotiomycetidae</taxon>
        <taxon>Onygenales</taxon>
        <taxon>Ajellomycetaceae</taxon>
        <taxon>Emergomyces</taxon>
    </lineage>
</organism>
<dbReference type="VEuPathDB" id="FungiDB:EMCG_08926"/>
<feature type="chain" id="PRO_5013083816" evidence="1">
    <location>
        <begin position="19"/>
        <end position="176"/>
    </location>
</feature>
<keyword evidence="3" id="KW-1185">Reference proteome</keyword>
<sequence length="176" mass="19164">MKLSLVSVSLCVVAGVLAQDTSSGNKLRDILGSLGNHPDGLMHVGADGILRSFDGEGKVIDFARLDSRHLRTAAAGWFPGQKEEGLIDVWQNVDSSEVEEDQIWSPPSHLLPPRFSDPEGFAQSEPSTPNHQRLSIRRDHVCGEFTCTRHSDCWAKDCTLCATVHTAALRCQSISG</sequence>
<evidence type="ECO:0000256" key="1">
    <source>
        <dbReference type="SAM" id="SignalP"/>
    </source>
</evidence>
<gene>
    <name evidence="2" type="ORF">GX50_08166</name>
</gene>
<evidence type="ECO:0000313" key="2">
    <source>
        <dbReference type="EMBL" id="PGH29094.1"/>
    </source>
</evidence>
<dbReference type="EMBL" id="PDND01000274">
    <property type="protein sequence ID" value="PGH29094.1"/>
    <property type="molecule type" value="Genomic_DNA"/>
</dbReference>
<dbReference type="AlphaFoldDB" id="A0A2B7YYC2"/>
<keyword evidence="1" id="KW-0732">Signal</keyword>
<reference evidence="2 3" key="1">
    <citation type="submission" date="2017-10" db="EMBL/GenBank/DDBJ databases">
        <title>Comparative genomics in systemic dimorphic fungi from Ajellomycetaceae.</title>
        <authorList>
            <person name="Munoz J.F."/>
            <person name="Mcewen J.G."/>
            <person name="Clay O.K."/>
            <person name="Cuomo C.A."/>
        </authorList>
    </citation>
    <scope>NUCLEOTIDE SEQUENCE [LARGE SCALE GENOMIC DNA]</scope>
    <source>
        <strain evidence="2 3">UAMH4076</strain>
    </source>
</reference>
<dbReference type="STRING" id="73230.A0A2B7YYC2"/>
<protein>
    <submittedName>
        <fullName evidence="2">Uncharacterized protein</fullName>
    </submittedName>
</protein>
<evidence type="ECO:0000313" key="3">
    <source>
        <dbReference type="Proteomes" id="UP000226031"/>
    </source>
</evidence>
<name>A0A2B7YYC2_9EURO</name>
<accession>A0A2B7YYC2</accession>